<reference evidence="1" key="1">
    <citation type="submission" date="2018-02" db="EMBL/GenBank/DDBJ databases">
        <title>Rhizophora mucronata_Transcriptome.</title>
        <authorList>
            <person name="Meera S.P."/>
            <person name="Sreeshan A."/>
            <person name="Augustine A."/>
        </authorList>
    </citation>
    <scope>NUCLEOTIDE SEQUENCE</scope>
    <source>
        <tissue evidence="1">Leaf</tissue>
    </source>
</reference>
<accession>A0A2P2MAR5</accession>
<organism evidence="1">
    <name type="scientific">Rhizophora mucronata</name>
    <name type="common">Asiatic mangrove</name>
    <dbReference type="NCBI Taxonomy" id="61149"/>
    <lineage>
        <taxon>Eukaryota</taxon>
        <taxon>Viridiplantae</taxon>
        <taxon>Streptophyta</taxon>
        <taxon>Embryophyta</taxon>
        <taxon>Tracheophyta</taxon>
        <taxon>Spermatophyta</taxon>
        <taxon>Magnoliopsida</taxon>
        <taxon>eudicotyledons</taxon>
        <taxon>Gunneridae</taxon>
        <taxon>Pentapetalae</taxon>
        <taxon>rosids</taxon>
        <taxon>fabids</taxon>
        <taxon>Malpighiales</taxon>
        <taxon>Rhizophoraceae</taxon>
        <taxon>Rhizophora</taxon>
    </lineage>
</organism>
<proteinExistence type="predicted"/>
<dbReference type="AlphaFoldDB" id="A0A2P2MAR5"/>
<evidence type="ECO:0000313" key="1">
    <source>
        <dbReference type="EMBL" id="MBX27315.1"/>
    </source>
</evidence>
<sequence>MLNMRINLKEMHEAVLHDHCSYPVMREVSLLLSQLPYPPLQLPQKHLP</sequence>
<protein>
    <submittedName>
        <fullName evidence="1">Uncharacterized protein</fullName>
    </submittedName>
</protein>
<name>A0A2P2MAR5_RHIMU</name>
<dbReference type="EMBL" id="GGEC01046831">
    <property type="protein sequence ID" value="MBX27315.1"/>
    <property type="molecule type" value="Transcribed_RNA"/>
</dbReference>